<protein>
    <submittedName>
        <fullName evidence="1">Uncharacterized protein</fullName>
    </submittedName>
</protein>
<dbReference type="Proteomes" id="UP000318741">
    <property type="component" value="Chromosome"/>
</dbReference>
<gene>
    <name evidence="1" type="ORF">CA12_35090</name>
</gene>
<dbReference type="OrthoDB" id="284581at2"/>
<organism evidence="1 2">
    <name type="scientific">Alienimonas californiensis</name>
    <dbReference type="NCBI Taxonomy" id="2527989"/>
    <lineage>
        <taxon>Bacteria</taxon>
        <taxon>Pseudomonadati</taxon>
        <taxon>Planctomycetota</taxon>
        <taxon>Planctomycetia</taxon>
        <taxon>Planctomycetales</taxon>
        <taxon>Planctomycetaceae</taxon>
        <taxon>Alienimonas</taxon>
    </lineage>
</organism>
<dbReference type="AlphaFoldDB" id="A0A517PDD4"/>
<evidence type="ECO:0000313" key="1">
    <source>
        <dbReference type="EMBL" id="QDT17388.1"/>
    </source>
</evidence>
<reference evidence="1 2" key="1">
    <citation type="submission" date="2019-02" db="EMBL/GenBank/DDBJ databases">
        <title>Deep-cultivation of Planctomycetes and their phenomic and genomic characterization uncovers novel biology.</title>
        <authorList>
            <person name="Wiegand S."/>
            <person name="Jogler M."/>
            <person name="Boedeker C."/>
            <person name="Pinto D."/>
            <person name="Vollmers J."/>
            <person name="Rivas-Marin E."/>
            <person name="Kohn T."/>
            <person name="Peeters S.H."/>
            <person name="Heuer A."/>
            <person name="Rast P."/>
            <person name="Oberbeckmann S."/>
            <person name="Bunk B."/>
            <person name="Jeske O."/>
            <person name="Meyerdierks A."/>
            <person name="Storesund J.E."/>
            <person name="Kallscheuer N."/>
            <person name="Luecker S."/>
            <person name="Lage O.M."/>
            <person name="Pohl T."/>
            <person name="Merkel B.J."/>
            <person name="Hornburger P."/>
            <person name="Mueller R.-W."/>
            <person name="Bruemmer F."/>
            <person name="Labrenz M."/>
            <person name="Spormann A.M."/>
            <person name="Op den Camp H."/>
            <person name="Overmann J."/>
            <person name="Amann R."/>
            <person name="Jetten M.S.M."/>
            <person name="Mascher T."/>
            <person name="Medema M.H."/>
            <person name="Devos D.P."/>
            <person name="Kaster A.-K."/>
            <person name="Ovreas L."/>
            <person name="Rohde M."/>
            <person name="Galperin M.Y."/>
            <person name="Jogler C."/>
        </authorList>
    </citation>
    <scope>NUCLEOTIDE SEQUENCE [LARGE SCALE GENOMIC DNA]</scope>
    <source>
        <strain evidence="1 2">CA12</strain>
    </source>
</reference>
<keyword evidence="2" id="KW-1185">Reference proteome</keyword>
<name>A0A517PDD4_9PLAN</name>
<dbReference type="EMBL" id="CP036265">
    <property type="protein sequence ID" value="QDT17388.1"/>
    <property type="molecule type" value="Genomic_DNA"/>
</dbReference>
<evidence type="ECO:0000313" key="2">
    <source>
        <dbReference type="Proteomes" id="UP000318741"/>
    </source>
</evidence>
<proteinExistence type="predicted"/>
<dbReference type="RefSeq" id="WP_145360265.1">
    <property type="nucleotide sequence ID" value="NZ_CP036265.1"/>
</dbReference>
<accession>A0A517PDD4</accession>
<dbReference type="KEGG" id="acaf:CA12_35090"/>
<sequence length="77" mass="8665">MAAPPANPVQPSGANAEDLKRRYREFLDLLPLTLALAGLPRSDSGRYYTEEQIESRAFTVKAAWRLARSTTRECLQK</sequence>